<dbReference type="PANTHER" id="PTHR11895">
    <property type="entry name" value="TRANSAMIDASE"/>
    <property type="match status" value="1"/>
</dbReference>
<dbReference type="SUPFAM" id="SSF75304">
    <property type="entry name" value="Amidase signature (AS) enzymes"/>
    <property type="match status" value="1"/>
</dbReference>
<proteinExistence type="predicted"/>
<gene>
    <name evidence="2" type="ORF">CVIRNUC_010092</name>
</gene>
<dbReference type="InterPro" id="IPR036928">
    <property type="entry name" value="AS_sf"/>
</dbReference>
<dbReference type="PANTHER" id="PTHR11895:SF151">
    <property type="entry name" value="GLUTAMYL-TRNA(GLN) AMIDOTRANSFERASE SUBUNIT A"/>
    <property type="match status" value="1"/>
</dbReference>
<name>A0AAV1IHW6_9CHLO</name>
<feature type="domain" description="Amidase" evidence="1">
    <location>
        <begin position="92"/>
        <end position="522"/>
    </location>
</feature>
<dbReference type="GO" id="GO:0003824">
    <property type="term" value="F:catalytic activity"/>
    <property type="evidence" value="ECO:0007669"/>
    <property type="project" value="InterPro"/>
</dbReference>
<dbReference type="EMBL" id="CAUYUE010000015">
    <property type="protein sequence ID" value="CAK0786878.1"/>
    <property type="molecule type" value="Genomic_DNA"/>
</dbReference>
<dbReference type="InterPro" id="IPR000120">
    <property type="entry name" value="Amidase"/>
</dbReference>
<evidence type="ECO:0000313" key="3">
    <source>
        <dbReference type="Proteomes" id="UP001314263"/>
    </source>
</evidence>
<accession>A0AAV1IHW6</accession>
<comment type="caution">
    <text evidence="2">The sequence shown here is derived from an EMBL/GenBank/DDBJ whole genome shotgun (WGS) entry which is preliminary data.</text>
</comment>
<organism evidence="2 3">
    <name type="scientific">Coccomyxa viridis</name>
    <dbReference type="NCBI Taxonomy" id="1274662"/>
    <lineage>
        <taxon>Eukaryota</taxon>
        <taxon>Viridiplantae</taxon>
        <taxon>Chlorophyta</taxon>
        <taxon>core chlorophytes</taxon>
        <taxon>Trebouxiophyceae</taxon>
        <taxon>Trebouxiophyceae incertae sedis</taxon>
        <taxon>Coccomyxaceae</taxon>
        <taxon>Coccomyxa</taxon>
    </lineage>
</organism>
<evidence type="ECO:0000259" key="1">
    <source>
        <dbReference type="Pfam" id="PF01425"/>
    </source>
</evidence>
<protein>
    <recommendedName>
        <fullName evidence="1">Amidase domain-containing protein</fullName>
    </recommendedName>
</protein>
<dbReference type="Gene3D" id="3.90.1300.10">
    <property type="entry name" value="Amidase signature (AS) domain"/>
    <property type="match status" value="1"/>
</dbReference>
<evidence type="ECO:0000313" key="2">
    <source>
        <dbReference type="EMBL" id="CAK0786878.1"/>
    </source>
</evidence>
<dbReference type="Proteomes" id="UP001314263">
    <property type="component" value="Unassembled WGS sequence"/>
</dbReference>
<dbReference type="InterPro" id="IPR023631">
    <property type="entry name" value="Amidase_dom"/>
</dbReference>
<keyword evidence="3" id="KW-1185">Reference proteome</keyword>
<dbReference type="Pfam" id="PF01425">
    <property type="entry name" value="Amidase"/>
    <property type="match status" value="1"/>
</dbReference>
<reference evidence="2 3" key="1">
    <citation type="submission" date="2023-10" db="EMBL/GenBank/DDBJ databases">
        <authorList>
            <person name="Maclean D."/>
            <person name="Macfadyen A."/>
        </authorList>
    </citation>
    <scope>NUCLEOTIDE SEQUENCE [LARGE SCALE GENOMIC DNA]</scope>
</reference>
<sequence length="597" mass="63629">MSLLNATLRVSTSVFSVAVVAMALLHDYGAFLVLTLAFAASHAGAQIHFISITSPLFDASAQAMNLTNLSAEEAVSQLCSRNITAVQYASALLAKAHEWECINAWSEVDANRVLQEAQAVDHKYEQGQSITPLCGLVYVMKDLYDVEGYQTVAGTPALNGTSAQRNNSDYARRLIEANGVVMGKTRMHELAYGVTSINPVFGPVLNPYDVTKIPGGSSGGTGVALAARFAAGGSCTDTGGSCRIPASLNGVAGLRPTKGCYIAGDGVVPLSTTRDTPGVMARSVSDIAMFNKIFSTCNSTLPSVNLSGYRIGYATNWWADLGPETEGVFNRTLEAVKSAGGVLVPFNASGMVDYHDKYIGDSTFYTTELGGALSRYMWRHKYNTSFYQLAEEIASPVTKSTVLSTIINRNDSTFPTDADYFKIIQTYKPALREKYIEYYNNYTFDIMCMPTTPATAPPIYSVEPYMLFRGQYLSNRVVLRRTAIIEATIGAPGLSIPIGLADDKMPVGFQLQSRPGDDNLLLAVGAAIEKLIPATPPPPAPTCSGCSAIAGTQKATFNGTGQPANGQTTSVYTLNFAGNCSAKTTLASQLPLTAQSA</sequence>
<dbReference type="AlphaFoldDB" id="A0AAV1IHW6"/>